<dbReference type="AlphaFoldDB" id="A0A1S3HFK3"/>
<dbReference type="InParanoid" id="A0A1S3HFK3"/>
<protein>
    <submittedName>
        <fullName evidence="4">Uncharacterized protein LOC106154450</fullName>
    </submittedName>
</protein>
<dbReference type="Proteomes" id="UP000085678">
    <property type="component" value="Unplaced"/>
</dbReference>
<feature type="compositionally biased region" description="Polar residues" evidence="1">
    <location>
        <begin position="36"/>
        <end position="49"/>
    </location>
</feature>
<feature type="compositionally biased region" description="Acidic residues" evidence="1">
    <location>
        <begin position="57"/>
        <end position="66"/>
    </location>
</feature>
<evidence type="ECO:0000313" key="3">
    <source>
        <dbReference type="Proteomes" id="UP000085678"/>
    </source>
</evidence>
<evidence type="ECO:0000259" key="2">
    <source>
        <dbReference type="PROSITE" id="PS50106"/>
    </source>
</evidence>
<keyword evidence="3" id="KW-1185">Reference proteome</keyword>
<proteinExistence type="predicted"/>
<reference evidence="4" key="1">
    <citation type="journal article" date="2015" name="Nat. Commun.">
        <title>The Lingula genome provides insights into brachiopod evolution and the origin of phosphate biomineralization.</title>
        <authorList>
            <person name="Luo Y.J."/>
            <person name="Takeuchi T."/>
            <person name="Koyanagi R."/>
            <person name="Yamada L."/>
            <person name="Kanda M."/>
            <person name="Khalturina M."/>
            <person name="Fujie M."/>
            <person name="Yamasaki S.I."/>
            <person name="Endo K."/>
            <person name="Satoh N."/>
        </authorList>
    </citation>
    <scope>NUCLEOTIDE SEQUENCE</scope>
</reference>
<dbReference type="SUPFAM" id="SSF50156">
    <property type="entry name" value="PDZ domain-like"/>
    <property type="match status" value="1"/>
</dbReference>
<evidence type="ECO:0000313" key="4">
    <source>
        <dbReference type="RefSeq" id="XP_013384251.1"/>
    </source>
</evidence>
<evidence type="ECO:0000256" key="1">
    <source>
        <dbReference type="SAM" id="MobiDB-lite"/>
    </source>
</evidence>
<dbReference type="InterPro" id="IPR036034">
    <property type="entry name" value="PDZ_sf"/>
</dbReference>
<dbReference type="InterPro" id="IPR001478">
    <property type="entry name" value="PDZ"/>
</dbReference>
<dbReference type="GeneID" id="106154450"/>
<sequence>MDLIDDCESQHVGETLETFVNLTDKDNAKNADESGYDSSLEVSSQNTSCPSSLESSSSDEVEEEPEVLQSQLYVQHPKHRSSLDREHHLLGLEIGMDEDGQHIIVSIPEDGLIYAWLASGSQALQVGDIVTHFNDLRVKDWHHRAVVDQFTAVEDEWTLTVKRPSIAKGRKKWHFWNVTFKLIVNDDVSLDLDITVERKLYFDKGTYITDIKHYEISCKWVYIHTGYGNHCLKFEGGNLVVDSLNSRDENFRFYMMFFNGTDQDPKDAGETVYLCQIGNLEKNRFVTVLSPTSVGVQATPAYRVKNNCIKKPDPKLFKQHKGPNHSVYLESLIQPDHYVAVTDEGKVFLKEKRRSSEDDPRDFVDDHEVSLQFFFDEPSSVHGST</sequence>
<organism evidence="3 4">
    <name type="scientific">Lingula anatina</name>
    <name type="common">Brachiopod</name>
    <name type="synonym">Lingula unguis</name>
    <dbReference type="NCBI Taxonomy" id="7574"/>
    <lineage>
        <taxon>Eukaryota</taxon>
        <taxon>Metazoa</taxon>
        <taxon>Spiralia</taxon>
        <taxon>Lophotrochozoa</taxon>
        <taxon>Brachiopoda</taxon>
        <taxon>Linguliformea</taxon>
        <taxon>Lingulata</taxon>
        <taxon>Lingulida</taxon>
        <taxon>Linguloidea</taxon>
        <taxon>Lingulidae</taxon>
        <taxon>Lingula</taxon>
    </lineage>
</organism>
<dbReference type="Gene3D" id="2.30.42.10">
    <property type="match status" value="1"/>
</dbReference>
<gene>
    <name evidence="4" type="primary">LOC106154450</name>
</gene>
<dbReference type="RefSeq" id="XP_013384251.1">
    <property type="nucleotide sequence ID" value="XM_013528797.1"/>
</dbReference>
<reference evidence="4" key="2">
    <citation type="submission" date="2025-08" db="UniProtKB">
        <authorList>
            <consortium name="RefSeq"/>
        </authorList>
    </citation>
    <scope>IDENTIFICATION</scope>
</reference>
<dbReference type="PROSITE" id="PS50106">
    <property type="entry name" value="PDZ"/>
    <property type="match status" value="1"/>
</dbReference>
<dbReference type="KEGG" id="lak:106154450"/>
<accession>A0A1S3HFK3</accession>
<name>A0A1S3HFK3_LINAN</name>
<feature type="domain" description="PDZ" evidence="2">
    <location>
        <begin position="73"/>
        <end position="165"/>
    </location>
</feature>
<feature type="region of interest" description="Disordered" evidence="1">
    <location>
        <begin position="24"/>
        <end position="66"/>
    </location>
</feature>